<keyword evidence="3" id="KW-1185">Reference proteome</keyword>
<dbReference type="GO" id="GO:0005794">
    <property type="term" value="C:Golgi apparatus"/>
    <property type="evidence" value="ECO:0007669"/>
    <property type="project" value="TreeGrafter"/>
</dbReference>
<dbReference type="GO" id="GO:0016020">
    <property type="term" value="C:membrane"/>
    <property type="evidence" value="ECO:0007669"/>
    <property type="project" value="InterPro"/>
</dbReference>
<proteinExistence type="predicted"/>
<sequence length="134" mass="15020">MVMAALLLFKGLKMVCAAEDLWHVQSTGMPHGWDVAFYVFEFFKGVLFFTVIALIETGWSLLKPYLQASGNIASEMRGFDKLRVSVAGGRDGGECKFDVSCGRVFFNFRPAERNQYLYIGDEEEIEAGEALETD</sequence>
<evidence type="ECO:0000313" key="3">
    <source>
        <dbReference type="Proteomes" id="UP000243459"/>
    </source>
</evidence>
<keyword evidence="1" id="KW-0732">Signal</keyword>
<protein>
    <submittedName>
        <fullName evidence="2">Uncharacterized protein</fullName>
    </submittedName>
</protein>
<dbReference type="AlphaFoldDB" id="A0A5P1F343"/>
<organism evidence="2 3">
    <name type="scientific">Asparagus officinalis</name>
    <name type="common">Garden asparagus</name>
    <dbReference type="NCBI Taxonomy" id="4686"/>
    <lineage>
        <taxon>Eukaryota</taxon>
        <taxon>Viridiplantae</taxon>
        <taxon>Streptophyta</taxon>
        <taxon>Embryophyta</taxon>
        <taxon>Tracheophyta</taxon>
        <taxon>Spermatophyta</taxon>
        <taxon>Magnoliopsida</taxon>
        <taxon>Liliopsida</taxon>
        <taxon>Asparagales</taxon>
        <taxon>Asparagaceae</taxon>
        <taxon>Asparagoideae</taxon>
        <taxon>Asparagus</taxon>
    </lineage>
</organism>
<dbReference type="PANTHER" id="PTHR21229">
    <property type="entry name" value="LUNG SEVEN TRANSMEMBRANE RECEPTOR"/>
    <property type="match status" value="1"/>
</dbReference>
<feature type="chain" id="PRO_5024290269" evidence="1">
    <location>
        <begin position="18"/>
        <end position="134"/>
    </location>
</feature>
<dbReference type="Proteomes" id="UP000243459">
    <property type="component" value="Chromosome 4"/>
</dbReference>
<dbReference type="Gramene" id="ONK70870">
    <property type="protein sequence ID" value="ONK70870"/>
    <property type="gene ID" value="A4U43_C04F2370"/>
</dbReference>
<evidence type="ECO:0000313" key="2">
    <source>
        <dbReference type="EMBL" id="ONK70870.1"/>
    </source>
</evidence>
<accession>A0A5P1F343</accession>
<dbReference type="PANTHER" id="PTHR21229:SF23">
    <property type="entry name" value="OS02G0618700 PROTEIN"/>
    <property type="match status" value="1"/>
</dbReference>
<name>A0A5P1F343_ASPOF</name>
<reference evidence="3" key="1">
    <citation type="journal article" date="2017" name="Nat. Commun.">
        <title>The asparagus genome sheds light on the origin and evolution of a young Y chromosome.</title>
        <authorList>
            <person name="Harkess A."/>
            <person name="Zhou J."/>
            <person name="Xu C."/>
            <person name="Bowers J.E."/>
            <person name="Van der Hulst R."/>
            <person name="Ayyampalayam S."/>
            <person name="Mercati F."/>
            <person name="Riccardi P."/>
            <person name="McKain M.R."/>
            <person name="Kakrana A."/>
            <person name="Tang H."/>
            <person name="Ray J."/>
            <person name="Groenendijk J."/>
            <person name="Arikit S."/>
            <person name="Mathioni S.M."/>
            <person name="Nakano M."/>
            <person name="Shan H."/>
            <person name="Telgmann-Rauber A."/>
            <person name="Kanno A."/>
            <person name="Yue Z."/>
            <person name="Chen H."/>
            <person name="Li W."/>
            <person name="Chen Y."/>
            <person name="Xu X."/>
            <person name="Zhang Y."/>
            <person name="Luo S."/>
            <person name="Chen H."/>
            <person name="Gao J."/>
            <person name="Mao Z."/>
            <person name="Pires J.C."/>
            <person name="Luo M."/>
            <person name="Kudrna D."/>
            <person name="Wing R.A."/>
            <person name="Meyers B.C."/>
            <person name="Yi K."/>
            <person name="Kong H."/>
            <person name="Lavrijsen P."/>
            <person name="Sunseri F."/>
            <person name="Falavigna A."/>
            <person name="Ye Y."/>
            <person name="Leebens-Mack J.H."/>
            <person name="Chen G."/>
        </authorList>
    </citation>
    <scope>NUCLEOTIDE SEQUENCE [LARGE SCALE GENOMIC DNA]</scope>
    <source>
        <strain evidence="3">cv. DH0086</strain>
    </source>
</reference>
<dbReference type="InterPro" id="IPR009637">
    <property type="entry name" value="GPR107/GPR108-like"/>
</dbReference>
<evidence type="ECO:0000256" key="1">
    <source>
        <dbReference type="SAM" id="SignalP"/>
    </source>
</evidence>
<feature type="signal peptide" evidence="1">
    <location>
        <begin position="1"/>
        <end position="17"/>
    </location>
</feature>
<dbReference type="EMBL" id="CM007384">
    <property type="protein sequence ID" value="ONK70870.1"/>
    <property type="molecule type" value="Genomic_DNA"/>
</dbReference>
<gene>
    <name evidence="2" type="ORF">A4U43_C04F2370</name>
</gene>